<dbReference type="InterPro" id="IPR007060">
    <property type="entry name" value="FtsL/DivIC"/>
</dbReference>
<accession>A0ABS4JBQ0</accession>
<reference evidence="3 4" key="1">
    <citation type="submission" date="2021-03" db="EMBL/GenBank/DDBJ databases">
        <title>Genomic Encyclopedia of Type Strains, Phase IV (KMG-IV): sequencing the most valuable type-strain genomes for metagenomic binning, comparative biology and taxonomic classification.</title>
        <authorList>
            <person name="Goeker M."/>
        </authorList>
    </citation>
    <scope>NUCLEOTIDE SEQUENCE [LARGE SCALE GENOMIC DNA]</scope>
    <source>
        <strain evidence="3 4">DSM 26048</strain>
    </source>
</reference>
<dbReference type="Proteomes" id="UP001519287">
    <property type="component" value="Unassembled WGS sequence"/>
</dbReference>
<comment type="caution">
    <text evidence="3">The sequence shown here is derived from an EMBL/GenBank/DDBJ whole genome shotgun (WGS) entry which is preliminary data.</text>
</comment>
<feature type="transmembrane region" description="Helical" evidence="2">
    <location>
        <begin position="21"/>
        <end position="40"/>
    </location>
</feature>
<keyword evidence="2" id="KW-0812">Transmembrane</keyword>
<keyword evidence="1" id="KW-0175">Coiled coil</keyword>
<protein>
    <submittedName>
        <fullName evidence="3">Cell division protein DivIC</fullName>
    </submittedName>
</protein>
<keyword evidence="2" id="KW-1133">Transmembrane helix</keyword>
<evidence type="ECO:0000256" key="1">
    <source>
        <dbReference type="SAM" id="Coils"/>
    </source>
</evidence>
<dbReference type="RefSeq" id="WP_209978329.1">
    <property type="nucleotide sequence ID" value="NZ_JAGGLB010000045.1"/>
</dbReference>
<dbReference type="PANTHER" id="PTHR40027:SF1">
    <property type="entry name" value="CELL DIVISION PROTEIN DIVIC"/>
    <property type="match status" value="1"/>
</dbReference>
<sequence>MKTKAAQKSTKSSPQGSKRRLRFLVVLLLCFMSWAGVTIWDQFGKLNAKSSEVEELKLQLSDVSKLNADTKREIARLNDTEYIEQKIRQDLHYTKPGETLFFVPKTNP</sequence>
<evidence type="ECO:0000256" key="2">
    <source>
        <dbReference type="SAM" id="Phobius"/>
    </source>
</evidence>
<proteinExistence type="predicted"/>
<dbReference type="InterPro" id="IPR039076">
    <property type="entry name" value="DivIC"/>
</dbReference>
<keyword evidence="4" id="KW-1185">Reference proteome</keyword>
<dbReference type="EMBL" id="JAGGLB010000045">
    <property type="protein sequence ID" value="MBP1996164.1"/>
    <property type="molecule type" value="Genomic_DNA"/>
</dbReference>
<organism evidence="3 4">
    <name type="scientific">Paenibacillus eucommiae</name>
    <dbReference type="NCBI Taxonomy" id="1355755"/>
    <lineage>
        <taxon>Bacteria</taxon>
        <taxon>Bacillati</taxon>
        <taxon>Bacillota</taxon>
        <taxon>Bacilli</taxon>
        <taxon>Bacillales</taxon>
        <taxon>Paenibacillaceae</taxon>
        <taxon>Paenibacillus</taxon>
    </lineage>
</organism>
<feature type="coiled-coil region" evidence="1">
    <location>
        <begin position="46"/>
        <end position="80"/>
    </location>
</feature>
<evidence type="ECO:0000313" key="3">
    <source>
        <dbReference type="EMBL" id="MBP1996164.1"/>
    </source>
</evidence>
<dbReference type="Pfam" id="PF04977">
    <property type="entry name" value="DivIC"/>
    <property type="match status" value="1"/>
</dbReference>
<keyword evidence="3" id="KW-0131">Cell cycle</keyword>
<evidence type="ECO:0000313" key="4">
    <source>
        <dbReference type="Proteomes" id="UP001519287"/>
    </source>
</evidence>
<name>A0ABS4JBQ0_9BACL</name>
<keyword evidence="3" id="KW-0132">Cell division</keyword>
<dbReference type="PANTHER" id="PTHR40027">
    <property type="entry name" value="CELL DIVISION PROTEIN DIVIC"/>
    <property type="match status" value="1"/>
</dbReference>
<gene>
    <name evidence="3" type="ORF">J2Z66_007808</name>
</gene>
<dbReference type="GO" id="GO:0051301">
    <property type="term" value="P:cell division"/>
    <property type="evidence" value="ECO:0007669"/>
    <property type="project" value="UniProtKB-KW"/>
</dbReference>
<keyword evidence="2" id="KW-0472">Membrane</keyword>